<reference evidence="2 3" key="1">
    <citation type="submission" date="2018-09" db="EMBL/GenBank/DDBJ databases">
        <title>Complete genome sequence of Euzebya sp. DY32-46 isolated from seawater of Pacific Ocean.</title>
        <authorList>
            <person name="Xu L."/>
            <person name="Wu Y.-H."/>
            <person name="Xu X.-W."/>
        </authorList>
    </citation>
    <scope>NUCLEOTIDE SEQUENCE [LARGE SCALE GENOMIC DNA]</scope>
    <source>
        <strain evidence="2 3">DY32-46</strain>
        <plasmid evidence="3">pedy32-46i</plasmid>
    </source>
</reference>
<dbReference type="EMBL" id="CP031166">
    <property type="protein sequence ID" value="AXV09911.1"/>
    <property type="molecule type" value="Genomic_DNA"/>
</dbReference>
<name>A0A346Y614_9ACTN</name>
<evidence type="ECO:0000313" key="2">
    <source>
        <dbReference type="EMBL" id="AXV09911.1"/>
    </source>
</evidence>
<gene>
    <name evidence="2" type="ORF">DVS28_b0141</name>
</gene>
<geneLocation type="plasmid" evidence="3">
    <name>pedy32-46i</name>
</geneLocation>
<proteinExistence type="predicted"/>
<dbReference type="AlphaFoldDB" id="A0A346Y614"/>
<evidence type="ECO:0000256" key="1">
    <source>
        <dbReference type="SAM" id="MobiDB-lite"/>
    </source>
</evidence>
<protein>
    <submittedName>
        <fullName evidence="2">Uncharacterized protein</fullName>
    </submittedName>
</protein>
<sequence length="49" mass="5157">MSGSRVPLHAAPIPALPEHRRAETALLMPPPFRPSLPGSAPGYRARTGA</sequence>
<feature type="region of interest" description="Disordered" evidence="1">
    <location>
        <begin position="26"/>
        <end position="49"/>
    </location>
</feature>
<accession>A0A346Y614</accession>
<organism evidence="2 3">
    <name type="scientific">Euzebya pacifica</name>
    <dbReference type="NCBI Taxonomy" id="1608957"/>
    <lineage>
        <taxon>Bacteria</taxon>
        <taxon>Bacillati</taxon>
        <taxon>Actinomycetota</taxon>
        <taxon>Nitriliruptoria</taxon>
        <taxon>Euzebyales</taxon>
    </lineage>
</organism>
<evidence type="ECO:0000313" key="3">
    <source>
        <dbReference type="Proteomes" id="UP000264006"/>
    </source>
</evidence>
<keyword evidence="3" id="KW-1185">Reference proteome</keyword>
<keyword evidence="2" id="KW-0614">Plasmid</keyword>
<dbReference type="KEGG" id="euz:DVS28_b0141"/>
<dbReference type="Proteomes" id="UP000264006">
    <property type="component" value="Plasmid pEDY32-46I"/>
</dbReference>